<evidence type="ECO:0008006" key="7">
    <source>
        <dbReference type="Google" id="ProtNLM"/>
    </source>
</evidence>
<evidence type="ECO:0000256" key="1">
    <source>
        <dbReference type="ARBA" id="ARBA00005485"/>
    </source>
</evidence>
<accession>A0AAV6WRU4</accession>
<keyword evidence="2 3" id="KW-0175">Coiled coil</keyword>
<feature type="compositionally biased region" description="Basic and acidic residues" evidence="4">
    <location>
        <begin position="47"/>
        <end position="58"/>
    </location>
</feature>
<dbReference type="GO" id="GO:0009903">
    <property type="term" value="P:chloroplast avoidance movement"/>
    <property type="evidence" value="ECO:0007669"/>
    <property type="project" value="TreeGrafter"/>
</dbReference>
<dbReference type="PANTHER" id="PTHR32054">
    <property type="entry name" value="HEAVY CHAIN, PUTATIVE, EXPRESSED-RELATED-RELATED"/>
    <property type="match status" value="1"/>
</dbReference>
<evidence type="ECO:0000313" key="6">
    <source>
        <dbReference type="Proteomes" id="UP000826271"/>
    </source>
</evidence>
<gene>
    <name evidence="5" type="ORF">BUALT_Bualt11G0057600</name>
</gene>
<evidence type="ECO:0000256" key="2">
    <source>
        <dbReference type="ARBA" id="ARBA00023054"/>
    </source>
</evidence>
<dbReference type="PANTHER" id="PTHR32054:SF2">
    <property type="entry name" value="PROTEIN PLASTID MOVEMENT IMPAIRED 2"/>
    <property type="match status" value="1"/>
</dbReference>
<sequence length="592" mass="67816">MMNGDKLQERKIGTVKAAISSYRERIVEGNPTNKNFQPNYPQKPHNKTRELHQAKRETNQFNESTKLAESAKAEAQSKLSAAKKTVKDLTRKIEESSSRATAQTMYLEKLKMAKRKEVELNSIGNSQCERVMRDLESIKQELSKLKLDISSLLEERRRSEQETESSMLKVISYSNSIETLTKEIEEINDEHVLVELARIEAIKEYREIESERRKKAEKYLGLLEEAEKKRQNMIQEIENSKYLETKLAITISDIDMLENELKQVKEIDIGPRFVEDDESSLLELVKTELEAAKKELDSIKEESFQFMASMDVVRNELRHVIEETSRFKEKDEKTDLIIQNLNSKLLRAKDKLEAVSEAAERAKSMESNLSLTLQQLQSETESAKEERSLIIVETSITKAEIQKNDSETDIAEEKLQAAIQELKAVKSSEAVALDNLKALIERTIRNRASASKISSTITISKFEYDYLTGHAAGAIDIADKKVEAAKAWVEALKASEKEIMIKTDLLRRESREIKVERHGKKLTADDREFEKWMEKMESGNNRSVRKKVRKFASPVVHGGTPQRSTSFTVGRRKKVMPNLAKFLSGRSIERKV</sequence>
<feature type="compositionally biased region" description="Polar residues" evidence="4">
    <location>
        <begin position="30"/>
        <end position="40"/>
    </location>
</feature>
<protein>
    <recommendedName>
        <fullName evidence="7">Protein PLASTID MOVEMENT IMPAIRED 2</fullName>
    </recommendedName>
</protein>
<dbReference type="Pfam" id="PF05701">
    <property type="entry name" value="WEMBL"/>
    <property type="match status" value="1"/>
</dbReference>
<comment type="caution">
    <text evidence="5">The sequence shown here is derived from an EMBL/GenBank/DDBJ whole genome shotgun (WGS) entry which is preliminary data.</text>
</comment>
<keyword evidence="6" id="KW-1185">Reference proteome</keyword>
<dbReference type="Proteomes" id="UP000826271">
    <property type="component" value="Unassembled WGS sequence"/>
</dbReference>
<reference evidence="5" key="1">
    <citation type="submission" date="2019-10" db="EMBL/GenBank/DDBJ databases">
        <authorList>
            <person name="Zhang R."/>
            <person name="Pan Y."/>
            <person name="Wang J."/>
            <person name="Ma R."/>
            <person name="Yu S."/>
        </authorList>
    </citation>
    <scope>NUCLEOTIDE SEQUENCE</scope>
    <source>
        <strain evidence="5">LA-IB0</strain>
        <tissue evidence="5">Leaf</tissue>
    </source>
</reference>
<dbReference type="GO" id="GO:0005829">
    <property type="term" value="C:cytosol"/>
    <property type="evidence" value="ECO:0007669"/>
    <property type="project" value="TreeGrafter"/>
</dbReference>
<feature type="region of interest" description="Disordered" evidence="4">
    <location>
        <begin position="25"/>
        <end position="74"/>
    </location>
</feature>
<proteinExistence type="inferred from homology"/>
<evidence type="ECO:0000256" key="4">
    <source>
        <dbReference type="SAM" id="MobiDB-lite"/>
    </source>
</evidence>
<dbReference type="InterPro" id="IPR008545">
    <property type="entry name" value="Web"/>
</dbReference>
<dbReference type="GO" id="GO:0009904">
    <property type="term" value="P:chloroplast accumulation movement"/>
    <property type="evidence" value="ECO:0007669"/>
    <property type="project" value="TreeGrafter"/>
</dbReference>
<name>A0AAV6WRU4_9LAMI</name>
<feature type="coiled-coil region" evidence="3">
    <location>
        <begin position="128"/>
        <end position="302"/>
    </location>
</feature>
<evidence type="ECO:0000313" key="5">
    <source>
        <dbReference type="EMBL" id="KAG8373751.1"/>
    </source>
</evidence>
<dbReference type="AlphaFoldDB" id="A0AAV6WRU4"/>
<evidence type="ECO:0000256" key="3">
    <source>
        <dbReference type="SAM" id="Coils"/>
    </source>
</evidence>
<dbReference type="EMBL" id="WHWC01000011">
    <property type="protein sequence ID" value="KAG8373751.1"/>
    <property type="molecule type" value="Genomic_DNA"/>
</dbReference>
<feature type="coiled-coil region" evidence="3">
    <location>
        <begin position="338"/>
        <end position="416"/>
    </location>
</feature>
<comment type="similarity">
    <text evidence="1">Belongs to the WEB family.</text>
</comment>
<organism evidence="5 6">
    <name type="scientific">Buddleja alternifolia</name>
    <dbReference type="NCBI Taxonomy" id="168488"/>
    <lineage>
        <taxon>Eukaryota</taxon>
        <taxon>Viridiplantae</taxon>
        <taxon>Streptophyta</taxon>
        <taxon>Embryophyta</taxon>
        <taxon>Tracheophyta</taxon>
        <taxon>Spermatophyta</taxon>
        <taxon>Magnoliopsida</taxon>
        <taxon>eudicotyledons</taxon>
        <taxon>Gunneridae</taxon>
        <taxon>Pentapetalae</taxon>
        <taxon>asterids</taxon>
        <taxon>lamiids</taxon>
        <taxon>Lamiales</taxon>
        <taxon>Scrophulariaceae</taxon>
        <taxon>Buddlejeae</taxon>
        <taxon>Buddleja</taxon>
    </lineage>
</organism>